<dbReference type="Proteomes" id="UP001383192">
    <property type="component" value="Unassembled WGS sequence"/>
</dbReference>
<comment type="cofactor">
    <cofactor evidence="1">
        <name>FAD</name>
        <dbReference type="ChEBI" id="CHEBI:57692"/>
    </cofactor>
</comment>
<evidence type="ECO:0000256" key="1">
    <source>
        <dbReference type="ARBA" id="ARBA00001974"/>
    </source>
</evidence>
<gene>
    <name evidence="9" type="ORF">VNI00_003552</name>
</gene>
<sequence length="542" mass="61204">MSSASSQLELDVLVVGAGFGGLSQLHQLRKLGHKVKVFEAGSQIGGIWYWNCYPGARVDSPIPIYELSLEELWRDWNWTERFPGWQELRAYFRHVDEKLDLSKDIFFNTRVTNAKWDTSMSRWIIQSDGGAPVVHARFLVLAVGFAAKHYMPAFEGLDTYQGICHHTAKWPQQGVDLKGKKVAVIGTGASGVQVIQELGSEGACKHLTVFQRTPNIAVPMRQRKIDVAQQNQEKELYPILYRRRLQTPGGFVWERFPKTYFSMTPEERLLRLESGYATGTFEFLTSICSDLATDEKANAEVYAFWRKKTLARINDPKLQEKLAPVTPPHPMVARRHSLEQTYYEVFNQSNVDLVDTNETPIARFTNKGIVTSDGVEREFDAVVLATGFDSITGGIIQIDIRGVDGSSIKDKWKNGVYTYLGMAIENFPNMFYICGPQAPTALANGPTCVEVQGNWIIECIEHMTKNNLSSIEPTSEAAQYWRNMVFSVWDATLLKKSRSWWNGANIPGKIIEPLNFSGGLGYYAQICEEKAKNGYEGFHIVR</sequence>
<dbReference type="PRINTS" id="PR00411">
    <property type="entry name" value="PNDRDTASEI"/>
</dbReference>
<accession>A0AAW0DS00</accession>
<dbReference type="AlphaFoldDB" id="A0AAW0DS00"/>
<dbReference type="InterPro" id="IPR050775">
    <property type="entry name" value="FAD-binding_Monooxygenases"/>
</dbReference>
<evidence type="ECO:0000256" key="4">
    <source>
        <dbReference type="ARBA" id="ARBA00022827"/>
    </source>
</evidence>
<keyword evidence="10" id="KW-1185">Reference proteome</keyword>
<evidence type="ECO:0000256" key="7">
    <source>
        <dbReference type="ARBA" id="ARBA00023033"/>
    </source>
</evidence>
<reference evidence="9 10" key="1">
    <citation type="submission" date="2024-01" db="EMBL/GenBank/DDBJ databases">
        <title>A draft genome for a cacao thread blight-causing isolate of Paramarasmius palmivorus.</title>
        <authorList>
            <person name="Baruah I.K."/>
            <person name="Bukari Y."/>
            <person name="Amoako-Attah I."/>
            <person name="Meinhardt L.W."/>
            <person name="Bailey B.A."/>
            <person name="Cohen S.P."/>
        </authorList>
    </citation>
    <scope>NUCLEOTIDE SEQUENCE [LARGE SCALE GENOMIC DNA]</scope>
    <source>
        <strain evidence="9 10">GH-12</strain>
    </source>
</reference>
<proteinExistence type="inferred from homology"/>
<dbReference type="SUPFAM" id="SSF51905">
    <property type="entry name" value="FAD/NAD(P)-binding domain"/>
    <property type="match status" value="2"/>
</dbReference>
<dbReference type="PANTHER" id="PTHR43098">
    <property type="entry name" value="L-ORNITHINE N(5)-MONOOXYGENASE-RELATED"/>
    <property type="match status" value="1"/>
</dbReference>
<evidence type="ECO:0000313" key="10">
    <source>
        <dbReference type="Proteomes" id="UP001383192"/>
    </source>
</evidence>
<name>A0AAW0DS00_9AGAR</name>
<feature type="domain" description="FAD/NAD(P)-binding" evidence="8">
    <location>
        <begin position="11"/>
        <end position="229"/>
    </location>
</feature>
<keyword evidence="4" id="KW-0274">FAD</keyword>
<evidence type="ECO:0000256" key="5">
    <source>
        <dbReference type="ARBA" id="ARBA00022857"/>
    </source>
</evidence>
<keyword evidence="6" id="KW-0560">Oxidoreductase</keyword>
<dbReference type="Gene3D" id="3.50.50.60">
    <property type="entry name" value="FAD/NAD(P)-binding domain"/>
    <property type="match status" value="2"/>
</dbReference>
<keyword evidence="7" id="KW-0503">Monooxygenase</keyword>
<dbReference type="Pfam" id="PF07992">
    <property type="entry name" value="Pyr_redox_2"/>
    <property type="match status" value="1"/>
</dbReference>
<evidence type="ECO:0000256" key="3">
    <source>
        <dbReference type="ARBA" id="ARBA00022630"/>
    </source>
</evidence>
<comment type="caution">
    <text evidence="9">The sequence shown here is derived from an EMBL/GenBank/DDBJ whole genome shotgun (WGS) entry which is preliminary data.</text>
</comment>
<dbReference type="GO" id="GO:0004497">
    <property type="term" value="F:monooxygenase activity"/>
    <property type="evidence" value="ECO:0007669"/>
    <property type="project" value="UniProtKB-KW"/>
</dbReference>
<evidence type="ECO:0000259" key="8">
    <source>
        <dbReference type="Pfam" id="PF07992"/>
    </source>
</evidence>
<keyword evidence="3" id="KW-0285">Flavoprotein</keyword>
<dbReference type="InterPro" id="IPR036188">
    <property type="entry name" value="FAD/NAD-bd_sf"/>
</dbReference>
<dbReference type="PANTHER" id="PTHR43098:SF3">
    <property type="entry name" value="L-ORNITHINE N(5)-MONOOXYGENASE-RELATED"/>
    <property type="match status" value="1"/>
</dbReference>
<organism evidence="9 10">
    <name type="scientific">Paramarasmius palmivorus</name>
    <dbReference type="NCBI Taxonomy" id="297713"/>
    <lineage>
        <taxon>Eukaryota</taxon>
        <taxon>Fungi</taxon>
        <taxon>Dikarya</taxon>
        <taxon>Basidiomycota</taxon>
        <taxon>Agaricomycotina</taxon>
        <taxon>Agaricomycetes</taxon>
        <taxon>Agaricomycetidae</taxon>
        <taxon>Agaricales</taxon>
        <taxon>Marasmiineae</taxon>
        <taxon>Marasmiaceae</taxon>
        <taxon>Paramarasmius</taxon>
    </lineage>
</organism>
<comment type="similarity">
    <text evidence="2">Belongs to the FAD-binding monooxygenase family.</text>
</comment>
<evidence type="ECO:0000256" key="2">
    <source>
        <dbReference type="ARBA" id="ARBA00010139"/>
    </source>
</evidence>
<evidence type="ECO:0000256" key="6">
    <source>
        <dbReference type="ARBA" id="ARBA00023002"/>
    </source>
</evidence>
<protein>
    <recommendedName>
        <fullName evidence="8">FAD/NAD(P)-binding domain-containing protein</fullName>
    </recommendedName>
</protein>
<dbReference type="EMBL" id="JAYKXP010000009">
    <property type="protein sequence ID" value="KAK7054358.1"/>
    <property type="molecule type" value="Genomic_DNA"/>
</dbReference>
<dbReference type="InterPro" id="IPR023753">
    <property type="entry name" value="FAD/NAD-binding_dom"/>
</dbReference>
<keyword evidence="5" id="KW-0521">NADP</keyword>
<dbReference type="Gene3D" id="3.40.50.720">
    <property type="entry name" value="NAD(P)-binding Rossmann-like Domain"/>
    <property type="match status" value="1"/>
</dbReference>
<evidence type="ECO:0000313" key="9">
    <source>
        <dbReference type="EMBL" id="KAK7054358.1"/>
    </source>
</evidence>